<organism evidence="2 3">
    <name type="scientific">Dreissena polymorpha</name>
    <name type="common">Zebra mussel</name>
    <name type="synonym">Mytilus polymorpha</name>
    <dbReference type="NCBI Taxonomy" id="45954"/>
    <lineage>
        <taxon>Eukaryota</taxon>
        <taxon>Metazoa</taxon>
        <taxon>Spiralia</taxon>
        <taxon>Lophotrochozoa</taxon>
        <taxon>Mollusca</taxon>
        <taxon>Bivalvia</taxon>
        <taxon>Autobranchia</taxon>
        <taxon>Heteroconchia</taxon>
        <taxon>Euheterodonta</taxon>
        <taxon>Imparidentia</taxon>
        <taxon>Neoheterodontei</taxon>
        <taxon>Myida</taxon>
        <taxon>Dreissenoidea</taxon>
        <taxon>Dreissenidae</taxon>
        <taxon>Dreissena</taxon>
    </lineage>
</organism>
<proteinExistence type="predicted"/>
<feature type="transmembrane region" description="Helical" evidence="1">
    <location>
        <begin position="303"/>
        <end position="325"/>
    </location>
</feature>
<evidence type="ECO:0000313" key="2">
    <source>
        <dbReference type="EMBL" id="KAH3796035.1"/>
    </source>
</evidence>
<keyword evidence="1" id="KW-1133">Transmembrane helix</keyword>
<reference evidence="2" key="2">
    <citation type="submission" date="2020-11" db="EMBL/GenBank/DDBJ databases">
        <authorList>
            <person name="McCartney M.A."/>
            <person name="Auch B."/>
            <person name="Kono T."/>
            <person name="Mallez S."/>
            <person name="Becker A."/>
            <person name="Gohl D.M."/>
            <person name="Silverstein K.A.T."/>
            <person name="Koren S."/>
            <person name="Bechman K.B."/>
            <person name="Herman A."/>
            <person name="Abrahante J.E."/>
            <person name="Garbe J."/>
        </authorList>
    </citation>
    <scope>NUCLEOTIDE SEQUENCE</scope>
    <source>
        <strain evidence="2">Duluth1</strain>
        <tissue evidence="2">Whole animal</tissue>
    </source>
</reference>
<evidence type="ECO:0000256" key="1">
    <source>
        <dbReference type="SAM" id="Phobius"/>
    </source>
</evidence>
<feature type="transmembrane region" description="Helical" evidence="1">
    <location>
        <begin position="424"/>
        <end position="448"/>
    </location>
</feature>
<gene>
    <name evidence="2" type="ORF">DPMN_149599</name>
</gene>
<dbReference type="AlphaFoldDB" id="A0A9D4FGA1"/>
<feature type="transmembrane region" description="Helical" evidence="1">
    <location>
        <begin position="345"/>
        <end position="369"/>
    </location>
</feature>
<feature type="transmembrane region" description="Helical" evidence="1">
    <location>
        <begin position="225"/>
        <end position="244"/>
    </location>
</feature>
<accession>A0A9D4FGA1</accession>
<dbReference type="EMBL" id="JAIWYP010000007">
    <property type="protein sequence ID" value="KAH3796035.1"/>
    <property type="molecule type" value="Genomic_DNA"/>
</dbReference>
<name>A0A9D4FGA1_DREPO</name>
<reference evidence="2" key="1">
    <citation type="journal article" date="2019" name="bioRxiv">
        <title>The Genome of the Zebra Mussel, Dreissena polymorpha: A Resource for Invasive Species Research.</title>
        <authorList>
            <person name="McCartney M.A."/>
            <person name="Auch B."/>
            <person name="Kono T."/>
            <person name="Mallez S."/>
            <person name="Zhang Y."/>
            <person name="Obille A."/>
            <person name="Becker A."/>
            <person name="Abrahante J.E."/>
            <person name="Garbe J."/>
            <person name="Badalamenti J.P."/>
            <person name="Herman A."/>
            <person name="Mangelson H."/>
            <person name="Liachko I."/>
            <person name="Sullivan S."/>
            <person name="Sone E.D."/>
            <person name="Koren S."/>
            <person name="Silverstein K.A.T."/>
            <person name="Beckman K.B."/>
            <person name="Gohl D.M."/>
        </authorList>
    </citation>
    <scope>NUCLEOTIDE SEQUENCE</scope>
    <source>
        <strain evidence="2">Duluth1</strain>
        <tissue evidence="2">Whole animal</tissue>
    </source>
</reference>
<keyword evidence="1" id="KW-0812">Transmembrane</keyword>
<keyword evidence="1" id="KW-0472">Membrane</keyword>
<feature type="transmembrane region" description="Helical" evidence="1">
    <location>
        <begin position="264"/>
        <end position="291"/>
    </location>
</feature>
<dbReference type="Proteomes" id="UP000828390">
    <property type="component" value="Unassembled WGS sequence"/>
</dbReference>
<comment type="caution">
    <text evidence="2">The sequence shown here is derived from an EMBL/GenBank/DDBJ whole genome shotgun (WGS) entry which is preliminary data.</text>
</comment>
<evidence type="ECO:0000313" key="3">
    <source>
        <dbReference type="Proteomes" id="UP000828390"/>
    </source>
</evidence>
<sequence length="449" mass="51336">MAQLRQFDLAIVVDEGDAFKKPAKDIQNAFEPFIKIHIIDKVDLSEAKENMKVKRLLFFVDSNNDAIKWTPGWSDVLEKRVCSNILVLSTGNKEDTLPSNLCEKIQKEFDGNADCAIENIVDLTDSCVWFPKVVRFVFITHEVNFEYSIHTDLGFEVDPIKLEIQKILDAFKVQATTNVLRSRIFVTNSDTAQHGPAHDHHLLLTKHHVPLDDFKYPKSVHGRRNVLRLVVFVLTDCGILGYDWKHFISLILIHPKTEGWVWRLPLSAIFAAFNAPLVLCFYVLSSIPFISNVVFRFYDRRPLLLTGLVSIIATIVNSSSAWILLPNSYRNTLDMHITKEGVIGAALVMLNFVLLGWGCIAAICMHICFKQKPLVHFSMPGYIYSLACKPERTTNKTVANEANQTSKSYLNVTFARRSIRIDNYILRFIIVLFVFTFIYHCISFLQLLH</sequence>
<keyword evidence="3" id="KW-1185">Reference proteome</keyword>
<protein>
    <submittedName>
        <fullName evidence="2">Uncharacterized protein</fullName>
    </submittedName>
</protein>